<proteinExistence type="predicted"/>
<dbReference type="RefSeq" id="WP_053397673.1">
    <property type="nucleotide sequence ID" value="NZ_LFQU01000002.1"/>
</dbReference>
<protein>
    <submittedName>
        <fullName evidence="1">DNA alkylation repair protein</fullName>
    </submittedName>
</protein>
<name>A0A8E1R1J4_9BACT</name>
<evidence type="ECO:0000313" key="2">
    <source>
        <dbReference type="Proteomes" id="UP000036951"/>
    </source>
</evidence>
<dbReference type="Pfam" id="PF08713">
    <property type="entry name" value="DNA_alkylation"/>
    <property type="match status" value="1"/>
</dbReference>
<dbReference type="InterPro" id="IPR016024">
    <property type="entry name" value="ARM-type_fold"/>
</dbReference>
<dbReference type="Proteomes" id="UP000036951">
    <property type="component" value="Unassembled WGS sequence"/>
</dbReference>
<comment type="caution">
    <text evidence="1">The sequence shown here is derived from an EMBL/GenBank/DDBJ whole genome shotgun (WGS) entry which is preliminary data.</text>
</comment>
<dbReference type="CDD" id="cd06561">
    <property type="entry name" value="AlkD_like"/>
    <property type="match status" value="1"/>
</dbReference>
<dbReference type="Gene3D" id="1.25.10.90">
    <property type="match status" value="1"/>
</dbReference>
<gene>
    <name evidence="1" type="ORF">ACU52_02565</name>
</gene>
<reference evidence="1 2" key="1">
    <citation type="submission" date="2015-06" db="EMBL/GenBank/DDBJ databases">
        <title>Prevotella sp. 109, sp. nov., a novel member of the family Prevotellaceae isolated from human faeces.</title>
        <authorList>
            <person name="Shkoporov A.N."/>
            <person name="Chaplin A.V."/>
            <person name="Kafarskaia L.I."/>
            <person name="Efimov B.A."/>
        </authorList>
    </citation>
    <scope>NUCLEOTIDE SEQUENCE [LARGE SCALE GENOMIC DNA]</scope>
    <source>
        <strain evidence="1 2">109</strain>
    </source>
</reference>
<dbReference type="PANTHER" id="PTHR34070">
    <property type="entry name" value="ARMADILLO-TYPE FOLD"/>
    <property type="match status" value="1"/>
</dbReference>
<sequence length="236" mass="27501">MLKTEYEIITGEMTALRDDAQSEQLQRFFKTGEGEYGHGDKFLGIKVPATRSVAKRHKTADNDTLRRLMQSEWHEIRLCALLIMVEKMKKADDGARRELTDMYLSVTDRINNWDLVDLSAPHIVGTYLLDKPRDLLYTLAGSPLLWDNRIAMVATYAFIKQGDLDDTYALALRFISHPHELMHKATGWMLREAGKRDMGRLRAFVMEHHAQMPRTMLRYAIEKFPEDERKMILRMK</sequence>
<dbReference type="EMBL" id="LFQU01000002">
    <property type="protein sequence ID" value="KOO69581.1"/>
    <property type="molecule type" value="Genomic_DNA"/>
</dbReference>
<dbReference type="SUPFAM" id="SSF48371">
    <property type="entry name" value="ARM repeat"/>
    <property type="match status" value="1"/>
</dbReference>
<dbReference type="InterPro" id="IPR014825">
    <property type="entry name" value="DNA_alkylation"/>
</dbReference>
<evidence type="ECO:0000313" key="1">
    <source>
        <dbReference type="EMBL" id="KOO69581.1"/>
    </source>
</evidence>
<accession>A0A8E1R1J4</accession>
<dbReference type="PANTHER" id="PTHR34070:SF1">
    <property type="entry name" value="DNA ALKYLATION REPAIR PROTEIN"/>
    <property type="match status" value="1"/>
</dbReference>
<keyword evidence="2" id="KW-1185">Reference proteome</keyword>
<dbReference type="AlphaFoldDB" id="A0A8E1R1J4"/>
<organism evidence="1 2">
    <name type="scientific">Xylanibacter rarus</name>
    <dbReference type="NCBI Taxonomy" id="1676614"/>
    <lineage>
        <taxon>Bacteria</taxon>
        <taxon>Pseudomonadati</taxon>
        <taxon>Bacteroidota</taxon>
        <taxon>Bacteroidia</taxon>
        <taxon>Bacteroidales</taxon>
        <taxon>Prevotellaceae</taxon>
        <taxon>Xylanibacter</taxon>
    </lineage>
</organism>